<keyword evidence="2" id="KW-1185">Reference proteome</keyword>
<dbReference type="Proteomes" id="UP000319383">
    <property type="component" value="Chromosome"/>
</dbReference>
<evidence type="ECO:0000313" key="2">
    <source>
        <dbReference type="Proteomes" id="UP000319383"/>
    </source>
</evidence>
<evidence type="ECO:0000313" key="1">
    <source>
        <dbReference type="EMBL" id="QDU42857.1"/>
    </source>
</evidence>
<dbReference type="EMBL" id="CP036276">
    <property type="protein sequence ID" value="QDU42857.1"/>
    <property type="molecule type" value="Genomic_DNA"/>
</dbReference>
<dbReference type="RefSeq" id="WP_145374860.1">
    <property type="nucleotide sequence ID" value="NZ_CP036276.1"/>
</dbReference>
<gene>
    <name evidence="1" type="ORF">Mal52_13260</name>
</gene>
<proteinExistence type="predicted"/>
<name>A0A517ZK76_9PLAN</name>
<dbReference type="AlphaFoldDB" id="A0A517ZK76"/>
<sequence length="117" mass="13003">MLLVNLSGTPPTHTPTPWIIDGSTIRDQEHHAIVELAGDNLPPKQVAANASLIATAPILLELAHDYEATCVDRLGLLREEEYQWRDPAELRHMIGHWTVQLEDVRQVIAQAQGVKDA</sequence>
<accession>A0A517ZK76</accession>
<reference evidence="1 2" key="1">
    <citation type="submission" date="2019-02" db="EMBL/GenBank/DDBJ databases">
        <title>Deep-cultivation of Planctomycetes and their phenomic and genomic characterization uncovers novel biology.</title>
        <authorList>
            <person name="Wiegand S."/>
            <person name="Jogler M."/>
            <person name="Boedeker C."/>
            <person name="Pinto D."/>
            <person name="Vollmers J."/>
            <person name="Rivas-Marin E."/>
            <person name="Kohn T."/>
            <person name="Peeters S.H."/>
            <person name="Heuer A."/>
            <person name="Rast P."/>
            <person name="Oberbeckmann S."/>
            <person name="Bunk B."/>
            <person name="Jeske O."/>
            <person name="Meyerdierks A."/>
            <person name="Storesund J.E."/>
            <person name="Kallscheuer N."/>
            <person name="Luecker S."/>
            <person name="Lage O.M."/>
            <person name="Pohl T."/>
            <person name="Merkel B.J."/>
            <person name="Hornburger P."/>
            <person name="Mueller R.-W."/>
            <person name="Bruemmer F."/>
            <person name="Labrenz M."/>
            <person name="Spormann A.M."/>
            <person name="Op den Camp H."/>
            <person name="Overmann J."/>
            <person name="Amann R."/>
            <person name="Jetten M.S.M."/>
            <person name="Mascher T."/>
            <person name="Medema M.H."/>
            <person name="Devos D.P."/>
            <person name="Kaster A.-K."/>
            <person name="Ovreas L."/>
            <person name="Rohde M."/>
            <person name="Galperin M.Y."/>
            <person name="Jogler C."/>
        </authorList>
    </citation>
    <scope>NUCLEOTIDE SEQUENCE [LARGE SCALE GENOMIC DNA]</scope>
    <source>
        <strain evidence="1 2">Mal52</strain>
    </source>
</reference>
<organism evidence="1 2">
    <name type="scientific">Symmachiella dynata</name>
    <dbReference type="NCBI Taxonomy" id="2527995"/>
    <lineage>
        <taxon>Bacteria</taxon>
        <taxon>Pseudomonadati</taxon>
        <taxon>Planctomycetota</taxon>
        <taxon>Planctomycetia</taxon>
        <taxon>Planctomycetales</taxon>
        <taxon>Planctomycetaceae</taxon>
        <taxon>Symmachiella</taxon>
    </lineage>
</organism>
<dbReference type="KEGG" id="sdyn:Mal52_13260"/>
<protein>
    <submittedName>
        <fullName evidence="1">Uncharacterized protein</fullName>
    </submittedName>
</protein>